<dbReference type="Gene3D" id="2.40.30.110">
    <property type="entry name" value="Aminomethyltransferase beta-barrel domains"/>
    <property type="match status" value="1"/>
</dbReference>
<dbReference type="InterPro" id="IPR006223">
    <property type="entry name" value="GcvT"/>
</dbReference>
<evidence type="ECO:0000256" key="8">
    <source>
        <dbReference type="RuleBase" id="RU003981"/>
    </source>
</evidence>
<dbReference type="Gene3D" id="4.10.1250.10">
    <property type="entry name" value="Aminomethyltransferase fragment"/>
    <property type="match status" value="1"/>
</dbReference>
<evidence type="ECO:0000256" key="7">
    <source>
        <dbReference type="PIRSR" id="PIRSR006487-1"/>
    </source>
</evidence>
<comment type="subunit">
    <text evidence="8">The glycine cleavage system is composed of four proteins: P, T, L and H.</text>
</comment>
<dbReference type="EMBL" id="FR824128">
    <property type="protein sequence ID" value="CCA19961.1"/>
    <property type="molecule type" value="Genomic_DNA"/>
</dbReference>
<dbReference type="InterPro" id="IPR013977">
    <property type="entry name" value="GcvT_C"/>
</dbReference>
<dbReference type="FunFam" id="3.30.70.1400:FF:000001">
    <property type="entry name" value="Aminomethyltransferase"/>
    <property type="match status" value="1"/>
</dbReference>
<reference evidence="11" key="2">
    <citation type="submission" date="2011-02" db="EMBL/GenBank/DDBJ databases">
        <authorList>
            <person name="MacLean D."/>
        </authorList>
    </citation>
    <scope>NUCLEOTIDE SEQUENCE</scope>
</reference>
<evidence type="ECO:0000259" key="9">
    <source>
        <dbReference type="Pfam" id="PF01571"/>
    </source>
</evidence>
<dbReference type="NCBIfam" id="TIGR00528">
    <property type="entry name" value="gcvT"/>
    <property type="match status" value="1"/>
</dbReference>
<dbReference type="AlphaFoldDB" id="F0WFH9"/>
<dbReference type="PANTHER" id="PTHR43757:SF2">
    <property type="entry name" value="AMINOMETHYLTRANSFERASE, MITOCHONDRIAL"/>
    <property type="match status" value="1"/>
</dbReference>
<sequence length="412" mass="45453">MLFSSFHWNRLPTCIKSSKAALQRIRSASASSSELKRTPLYDLHLERGGKMVNFAGYSMPVQYTDGIVKSHLHTRMTGKSSLFDVSHMGQLRITGHDREVFLESLVVADLAAAEIGEAKLSLLTNQNGGIIDDCVITKYEDHFYVVVNAGNKGNDLQHMHRELEQFKGDANIEILEDRALVALQGPGAVDALRDEMFASVDFEELEFMNGLYTSITSSSALKGLDVILTRCGYTGEDGFELSIPSAHVEQFTRQLLRYDSVLEAGLGARDSLRLEAGLCLHGQDITPTTTPIEATLAWTIAKRRREQGGFPGHAIIMDQLKNKTFSQKRVGFGSEGTTFRTGTTLYDSNGRTVGKVTSGTFSPCLQSPIGMAYIDKDAAKIGSEVRAKGRNKEHVLSITKMPFVPSHYYKKM</sequence>
<evidence type="ECO:0000256" key="2">
    <source>
        <dbReference type="ARBA" id="ARBA00012616"/>
    </source>
</evidence>
<evidence type="ECO:0000313" key="11">
    <source>
        <dbReference type="EMBL" id="CCA19961.1"/>
    </source>
</evidence>
<dbReference type="EC" id="2.1.2.10" evidence="2 8"/>
<evidence type="ECO:0000256" key="4">
    <source>
        <dbReference type="ARBA" id="ARBA00022679"/>
    </source>
</evidence>
<dbReference type="SUPFAM" id="SSF103025">
    <property type="entry name" value="Folate-binding domain"/>
    <property type="match status" value="1"/>
</dbReference>
<dbReference type="GO" id="GO:0006546">
    <property type="term" value="P:glycine catabolic process"/>
    <property type="evidence" value="ECO:0007669"/>
    <property type="project" value="InterPro"/>
</dbReference>
<dbReference type="Pfam" id="PF08669">
    <property type="entry name" value="GCV_T_C"/>
    <property type="match status" value="1"/>
</dbReference>
<dbReference type="Gene3D" id="3.30.1360.120">
    <property type="entry name" value="Probable tRNA modification gtpase trme, domain 1"/>
    <property type="match status" value="1"/>
</dbReference>
<reference evidence="11" key="1">
    <citation type="journal article" date="2011" name="PLoS Biol.">
        <title>Gene gain and loss during evolution of obligate parasitism in the white rust pathogen of Arabidopsis thaliana.</title>
        <authorList>
            <person name="Kemen E."/>
            <person name="Gardiner A."/>
            <person name="Schultz-Larsen T."/>
            <person name="Kemen A.C."/>
            <person name="Balmuth A.L."/>
            <person name="Robert-Seilaniantz A."/>
            <person name="Bailey K."/>
            <person name="Holub E."/>
            <person name="Studholme D.J."/>
            <person name="Maclean D."/>
            <person name="Jones J.D."/>
        </authorList>
    </citation>
    <scope>NUCLEOTIDE SEQUENCE</scope>
</reference>
<gene>
    <name evidence="11" type="ORF">ALNC14_061040</name>
</gene>
<accession>F0WFH9</accession>
<dbReference type="Gene3D" id="3.30.70.1400">
    <property type="entry name" value="Aminomethyltransferase beta-barrel domains"/>
    <property type="match status" value="1"/>
</dbReference>
<feature type="domain" description="GCVT N-terminal" evidence="9">
    <location>
        <begin position="40"/>
        <end position="302"/>
    </location>
</feature>
<evidence type="ECO:0000256" key="1">
    <source>
        <dbReference type="ARBA" id="ARBA00008609"/>
    </source>
</evidence>
<dbReference type="GO" id="GO:0005739">
    <property type="term" value="C:mitochondrion"/>
    <property type="evidence" value="ECO:0007669"/>
    <property type="project" value="UniProtKB-SubCell"/>
</dbReference>
<comment type="catalytic activity">
    <reaction evidence="6 8">
        <text>N(6)-[(R)-S(8)-aminomethyldihydrolipoyl]-L-lysyl-[protein] + (6S)-5,6,7,8-tetrahydrofolate = N(6)-[(R)-dihydrolipoyl]-L-lysyl-[protein] + (6R)-5,10-methylene-5,6,7,8-tetrahydrofolate + NH4(+)</text>
        <dbReference type="Rhea" id="RHEA:16945"/>
        <dbReference type="Rhea" id="RHEA-COMP:10475"/>
        <dbReference type="Rhea" id="RHEA-COMP:10492"/>
        <dbReference type="ChEBI" id="CHEBI:15636"/>
        <dbReference type="ChEBI" id="CHEBI:28938"/>
        <dbReference type="ChEBI" id="CHEBI:57453"/>
        <dbReference type="ChEBI" id="CHEBI:83100"/>
        <dbReference type="ChEBI" id="CHEBI:83143"/>
        <dbReference type="EC" id="2.1.2.10"/>
    </reaction>
</comment>
<dbReference type="NCBIfam" id="NF001567">
    <property type="entry name" value="PRK00389.1"/>
    <property type="match status" value="1"/>
</dbReference>
<dbReference type="GO" id="GO:0008483">
    <property type="term" value="F:transaminase activity"/>
    <property type="evidence" value="ECO:0007669"/>
    <property type="project" value="UniProtKB-KW"/>
</dbReference>
<organism evidence="11">
    <name type="scientific">Albugo laibachii Nc14</name>
    <dbReference type="NCBI Taxonomy" id="890382"/>
    <lineage>
        <taxon>Eukaryota</taxon>
        <taxon>Sar</taxon>
        <taxon>Stramenopiles</taxon>
        <taxon>Oomycota</taxon>
        <taxon>Peronosporomycetes</taxon>
        <taxon>Albuginales</taxon>
        <taxon>Albuginaceae</taxon>
        <taxon>Albugo</taxon>
    </lineage>
</organism>
<evidence type="ECO:0000256" key="3">
    <source>
        <dbReference type="ARBA" id="ARBA00022576"/>
    </source>
</evidence>
<dbReference type="InterPro" id="IPR027266">
    <property type="entry name" value="TrmE/GcvT-like"/>
</dbReference>
<evidence type="ECO:0000256" key="6">
    <source>
        <dbReference type="ARBA" id="ARBA00047665"/>
    </source>
</evidence>
<keyword evidence="3 8" id="KW-0032">Aminotransferase</keyword>
<comment type="subcellular location">
    <subcellularLocation>
        <location evidence="8">Mitochondrion</location>
    </subcellularLocation>
</comment>
<keyword evidence="8" id="KW-0809">Transit peptide</keyword>
<feature type="binding site" evidence="7">
    <location>
        <position position="240"/>
    </location>
    <ligand>
        <name>substrate</name>
    </ligand>
</feature>
<dbReference type="GO" id="GO:0005960">
    <property type="term" value="C:glycine cleavage complex"/>
    <property type="evidence" value="ECO:0007669"/>
    <property type="project" value="InterPro"/>
</dbReference>
<proteinExistence type="inferred from homology"/>
<evidence type="ECO:0000256" key="5">
    <source>
        <dbReference type="ARBA" id="ARBA00031395"/>
    </source>
</evidence>
<dbReference type="InterPro" id="IPR028896">
    <property type="entry name" value="GcvT/YgfZ/DmdA"/>
</dbReference>
<keyword evidence="8" id="KW-0496">Mitochondrion</keyword>
<dbReference type="PIRSF" id="PIRSF006487">
    <property type="entry name" value="GcvT"/>
    <property type="match status" value="1"/>
</dbReference>
<dbReference type="Pfam" id="PF01571">
    <property type="entry name" value="GCV_T"/>
    <property type="match status" value="1"/>
</dbReference>
<feature type="domain" description="Aminomethyltransferase C-terminal" evidence="10">
    <location>
        <begin position="328"/>
        <end position="404"/>
    </location>
</feature>
<comment type="function">
    <text evidence="8">The glycine cleavage system catalyzes the degradation of glycine.</text>
</comment>
<dbReference type="SUPFAM" id="SSF101790">
    <property type="entry name" value="Aminomethyltransferase beta-barrel domain"/>
    <property type="match status" value="1"/>
</dbReference>
<dbReference type="InterPro" id="IPR029043">
    <property type="entry name" value="GcvT/YgfZ_C"/>
</dbReference>
<dbReference type="GO" id="GO:0004047">
    <property type="term" value="F:aminomethyltransferase activity"/>
    <property type="evidence" value="ECO:0007669"/>
    <property type="project" value="UniProtKB-EC"/>
</dbReference>
<name>F0WFH9_9STRA</name>
<dbReference type="HOGENOM" id="CLU_007884_10_0_1"/>
<evidence type="ECO:0000259" key="10">
    <source>
        <dbReference type="Pfam" id="PF08669"/>
    </source>
</evidence>
<dbReference type="PANTHER" id="PTHR43757">
    <property type="entry name" value="AMINOMETHYLTRANSFERASE"/>
    <property type="match status" value="1"/>
</dbReference>
<dbReference type="InterPro" id="IPR006222">
    <property type="entry name" value="GCVT_N"/>
</dbReference>
<keyword evidence="4 8" id="KW-0808">Transferase</keyword>
<protein>
    <recommendedName>
        <fullName evidence="2 8">Aminomethyltransferase</fullName>
        <ecNumber evidence="2 8">2.1.2.10</ecNumber>
    </recommendedName>
    <alternativeName>
        <fullName evidence="5 8">Glycine cleavage system T protein</fullName>
    </alternativeName>
</protein>
<comment type="similarity">
    <text evidence="1 8">Belongs to the GcvT family.</text>
</comment>